<keyword evidence="2" id="KW-0081">Bacteriolytic enzyme</keyword>
<keyword evidence="5" id="KW-1185">Reference proteome</keyword>
<accession>A0A317Q389</accession>
<organism evidence="4 5">
    <name type="scientific">Mangrovibacter plantisponsor</name>
    <dbReference type="NCBI Taxonomy" id="451513"/>
    <lineage>
        <taxon>Bacteria</taxon>
        <taxon>Pseudomonadati</taxon>
        <taxon>Pseudomonadota</taxon>
        <taxon>Gammaproteobacteria</taxon>
        <taxon>Enterobacterales</taxon>
        <taxon>Enterobacteriaceae</taxon>
        <taxon>Mangrovibacter</taxon>
    </lineage>
</organism>
<evidence type="ECO:0000256" key="2">
    <source>
        <dbReference type="ARBA" id="ARBA00022638"/>
    </source>
</evidence>
<proteinExistence type="predicted"/>
<keyword evidence="1" id="KW-0929">Antimicrobial</keyword>
<protein>
    <submittedName>
        <fullName evidence="4">Phage lysozyme-like predicted toxin</fullName>
    </submittedName>
</protein>
<dbReference type="Gene3D" id="1.10.530.40">
    <property type="match status" value="1"/>
</dbReference>
<evidence type="ECO:0000256" key="1">
    <source>
        <dbReference type="ARBA" id="ARBA00022529"/>
    </source>
</evidence>
<dbReference type="InterPro" id="IPR023347">
    <property type="entry name" value="Lysozyme_dom_sf"/>
</dbReference>
<comment type="caution">
    <text evidence="4">The sequence shown here is derived from an EMBL/GenBank/DDBJ whole genome shotgun (WGS) entry which is preliminary data.</text>
</comment>
<dbReference type="Pfam" id="PF16754">
    <property type="entry name" value="Pesticin"/>
    <property type="match status" value="1"/>
</dbReference>
<gene>
    <name evidence="4" type="ORF">DES37_103241</name>
</gene>
<evidence type="ECO:0000313" key="5">
    <source>
        <dbReference type="Proteomes" id="UP000246744"/>
    </source>
</evidence>
<name>A0A317Q389_9ENTR</name>
<reference evidence="4 5" key="1">
    <citation type="submission" date="2018-05" db="EMBL/GenBank/DDBJ databases">
        <title>Genomic Encyclopedia of Type Strains, Phase IV (KMG-IV): sequencing the most valuable type-strain genomes for metagenomic binning, comparative biology and taxonomic classification.</title>
        <authorList>
            <person name="Goeker M."/>
        </authorList>
    </citation>
    <scope>NUCLEOTIDE SEQUENCE [LARGE SCALE GENOMIC DNA]</scope>
    <source>
        <strain evidence="4 5">DSM 19579</strain>
    </source>
</reference>
<sequence length="276" mass="31882">MVYRLAYMKKSGNRLSRCPDFVLHYKLRWTDYLKHMDVLLLGYVRRWFDKMEWMSQVPPFDKGIPVWHMHPVKFLDAIKSQVKTLEGKLTYNAEGNDISSSVYYSRVIHWPGNDLSGVTLGRGYDMGERSERDIYNDMIASGIPNDQAVKISKCAGFKGVAARDYVNIHKKDIGEITLQQQELLFSIIYPKYVERTIANYKKWTDGVSSAKQWESLDTTIQEVLVDFVYQGFTKGPKPMLAGSNDSKQELIDYIQNTPAISQYEPGRHRVAYLEGR</sequence>
<dbReference type="InterPro" id="IPR031922">
    <property type="entry name" value="Pesticin_C"/>
</dbReference>
<feature type="domain" description="Pesticin C-terminal" evidence="3">
    <location>
        <begin position="114"/>
        <end position="230"/>
    </location>
</feature>
<dbReference type="GO" id="GO:0031640">
    <property type="term" value="P:killing of cells of another organism"/>
    <property type="evidence" value="ECO:0007669"/>
    <property type="project" value="UniProtKB-KW"/>
</dbReference>
<dbReference type="EMBL" id="QGTS01000003">
    <property type="protein sequence ID" value="PWW10864.1"/>
    <property type="molecule type" value="Genomic_DNA"/>
</dbReference>
<dbReference type="Proteomes" id="UP000246744">
    <property type="component" value="Unassembled WGS sequence"/>
</dbReference>
<evidence type="ECO:0000259" key="3">
    <source>
        <dbReference type="Pfam" id="PF16754"/>
    </source>
</evidence>
<dbReference type="GO" id="GO:0042742">
    <property type="term" value="P:defense response to bacterium"/>
    <property type="evidence" value="ECO:0007669"/>
    <property type="project" value="UniProtKB-KW"/>
</dbReference>
<dbReference type="GO" id="GO:0003796">
    <property type="term" value="F:lysozyme activity"/>
    <property type="evidence" value="ECO:0007669"/>
    <property type="project" value="InterPro"/>
</dbReference>
<evidence type="ECO:0000313" key="4">
    <source>
        <dbReference type="EMBL" id="PWW10864.1"/>
    </source>
</evidence>
<dbReference type="AlphaFoldDB" id="A0A317Q389"/>
<dbReference type="CDD" id="cd16903">
    <property type="entry name" value="pesticin_lyz-like"/>
    <property type="match status" value="1"/>
</dbReference>